<dbReference type="SMART" id="SM00028">
    <property type="entry name" value="TPR"/>
    <property type="match status" value="7"/>
</dbReference>
<feature type="region of interest" description="Disordered" evidence="1">
    <location>
        <begin position="539"/>
        <end position="560"/>
    </location>
</feature>
<dbReference type="EMBL" id="BAABAT010000009">
    <property type="protein sequence ID" value="GAA4250232.1"/>
    <property type="molecule type" value="Genomic_DNA"/>
</dbReference>
<dbReference type="InterPro" id="IPR024983">
    <property type="entry name" value="CHAT_dom"/>
</dbReference>
<feature type="compositionally biased region" description="Basic and acidic residues" evidence="1">
    <location>
        <begin position="547"/>
        <end position="558"/>
    </location>
</feature>
<evidence type="ECO:0000256" key="1">
    <source>
        <dbReference type="SAM" id="MobiDB-lite"/>
    </source>
</evidence>
<organism evidence="3 4">
    <name type="scientific">Dactylosporangium darangshiense</name>
    <dbReference type="NCBI Taxonomy" id="579108"/>
    <lineage>
        <taxon>Bacteria</taxon>
        <taxon>Bacillati</taxon>
        <taxon>Actinomycetota</taxon>
        <taxon>Actinomycetes</taxon>
        <taxon>Micromonosporales</taxon>
        <taxon>Micromonosporaceae</taxon>
        <taxon>Dactylosporangium</taxon>
    </lineage>
</organism>
<dbReference type="InterPro" id="IPR019734">
    <property type="entry name" value="TPR_rpt"/>
</dbReference>
<dbReference type="Pfam" id="PF12770">
    <property type="entry name" value="CHAT"/>
    <property type="match status" value="1"/>
</dbReference>
<feature type="domain" description="CHAT" evidence="2">
    <location>
        <begin position="638"/>
        <end position="877"/>
    </location>
</feature>
<gene>
    <name evidence="3" type="ORF">GCM10022255_037920</name>
</gene>
<dbReference type="Proteomes" id="UP001500620">
    <property type="component" value="Unassembled WGS sequence"/>
</dbReference>
<proteinExistence type="predicted"/>
<accession>A0ABP8D8Y2</accession>
<dbReference type="RefSeq" id="WP_345128328.1">
    <property type="nucleotide sequence ID" value="NZ_BAABAT010000009.1"/>
</dbReference>
<reference evidence="4" key="1">
    <citation type="journal article" date="2019" name="Int. J. Syst. Evol. Microbiol.">
        <title>The Global Catalogue of Microorganisms (GCM) 10K type strain sequencing project: providing services to taxonomists for standard genome sequencing and annotation.</title>
        <authorList>
            <consortium name="The Broad Institute Genomics Platform"/>
            <consortium name="The Broad Institute Genome Sequencing Center for Infectious Disease"/>
            <person name="Wu L."/>
            <person name="Ma J."/>
        </authorList>
    </citation>
    <scope>NUCLEOTIDE SEQUENCE [LARGE SCALE GENOMIC DNA]</scope>
    <source>
        <strain evidence="4">JCM 17441</strain>
    </source>
</reference>
<dbReference type="Gene3D" id="1.25.40.10">
    <property type="entry name" value="Tetratricopeptide repeat domain"/>
    <property type="match status" value="1"/>
</dbReference>
<dbReference type="Pfam" id="PF13424">
    <property type="entry name" value="TPR_12"/>
    <property type="match status" value="1"/>
</dbReference>
<protein>
    <submittedName>
        <fullName evidence="3">CHAT domain-containing protein</fullName>
    </submittedName>
</protein>
<evidence type="ECO:0000313" key="4">
    <source>
        <dbReference type="Proteomes" id="UP001500620"/>
    </source>
</evidence>
<comment type="caution">
    <text evidence="3">The sequence shown here is derived from an EMBL/GenBank/DDBJ whole genome shotgun (WGS) entry which is preliminary data.</text>
</comment>
<dbReference type="PANTHER" id="PTHR10098">
    <property type="entry name" value="RAPSYN-RELATED"/>
    <property type="match status" value="1"/>
</dbReference>
<evidence type="ECO:0000313" key="3">
    <source>
        <dbReference type="EMBL" id="GAA4250232.1"/>
    </source>
</evidence>
<name>A0ABP8D8Y2_9ACTN</name>
<dbReference type="SUPFAM" id="SSF48452">
    <property type="entry name" value="TPR-like"/>
    <property type="match status" value="2"/>
</dbReference>
<evidence type="ECO:0000259" key="2">
    <source>
        <dbReference type="Pfam" id="PF12770"/>
    </source>
</evidence>
<dbReference type="InterPro" id="IPR011990">
    <property type="entry name" value="TPR-like_helical_dom_sf"/>
</dbReference>
<sequence>MTEAAGSPIALATRAVDAVAGDPRRARTLASAALAAARRARDADATSVAHRALGLAALASYDAHTAAKHLRTALNVARRHDRLTLAAEARMSLALVLEDLGRPAAAVKEIDAALHGLRGLRRARAVMQRALILRRMGHDDEAMQGYRAALTVFRRSGDRLWQARALNNRGILHGYHGNHRLAQADLDRAAELYAEMDLPVAAAQVQHNLGFVAAQAGDVPEALARYARARPELSRTGSDPIGLLDRAELLQSVRLLPEAHRAAQDALDACRRGRLWAVRGEAALLLARIALARGKAEEALAVARTARRAFAKQGRALLAIRARAVELSASVAAGRANRGTLRRLQETAAALTRAGWLIPGWEAWLDAAQLAVALRDPAAVQHGLIRAAGAARRGPAALRARLWHLRALAGLAGGDVSGAIRAADAGLREFEAHRASLGATELRVRSGATVAELAEFRLRLAAGHEGPERLLAAAQRCRAAALWLPPARPSGDPVIARGLTLLRRLHADLSATPTSAAQTGRLMQRQHELEARIRERSWRAQGTAHDPAPEHGHGHDPAPARFAAGLAADLGDTALVDLLAVDGCLHALVVAGGRVAHRPLGPLQPVVDELTGLRFAQRRLVTRRGHAASAAAAAAYAADALDRALLAPLADLIGDRGLVLAPTAQLQALPWPLLPTCRGRPVRVAPSAAMWWRAHRAAEPSGVAAFIGAPQPPHALAEVEQIAQYSPGSRLLRGPDARVAAVLAALDGARIGHIACHGDFRSDNALFSALRLADGPLTIYDLSALRAAPGTLVLSGCDTGVSAVHPGEELLGLTSALLQLGTRTVVASTGPVDDEATRALMTDFHKRLAAGGGAAAALAAAQLAADPAHRCSTAAFVCFGAG</sequence>
<keyword evidence="4" id="KW-1185">Reference proteome</keyword>